<dbReference type="InterPro" id="IPR046341">
    <property type="entry name" value="SET_dom_sf"/>
</dbReference>
<dbReference type="InterPro" id="IPR001214">
    <property type="entry name" value="SET_dom"/>
</dbReference>
<keyword evidence="6" id="KW-0653">Protein transport</keyword>
<accession>A0A8H7HW84</accession>
<feature type="compositionally biased region" description="Basic and acidic residues" evidence="10">
    <location>
        <begin position="260"/>
        <end position="270"/>
    </location>
</feature>
<feature type="transmembrane region" description="Helical" evidence="11">
    <location>
        <begin position="6"/>
        <end position="28"/>
    </location>
</feature>
<organism evidence="13 14">
    <name type="scientific">Rhizoctonia solani</name>
    <dbReference type="NCBI Taxonomy" id="456999"/>
    <lineage>
        <taxon>Eukaryota</taxon>
        <taxon>Fungi</taxon>
        <taxon>Dikarya</taxon>
        <taxon>Basidiomycota</taxon>
        <taxon>Agaricomycotina</taxon>
        <taxon>Agaricomycetes</taxon>
        <taxon>Cantharellales</taxon>
        <taxon>Ceratobasidiaceae</taxon>
        <taxon>Rhizoctonia</taxon>
    </lineage>
</organism>
<dbReference type="SUPFAM" id="SSF47157">
    <property type="entry name" value="Mitochondrial import receptor subunit Tom20"/>
    <property type="match status" value="1"/>
</dbReference>
<evidence type="ECO:0000313" key="13">
    <source>
        <dbReference type="EMBL" id="KAF8709445.1"/>
    </source>
</evidence>
<dbReference type="PROSITE" id="PS50280">
    <property type="entry name" value="SET"/>
    <property type="match status" value="1"/>
</dbReference>
<evidence type="ECO:0000259" key="12">
    <source>
        <dbReference type="PROSITE" id="PS50280"/>
    </source>
</evidence>
<dbReference type="GO" id="GO:0008320">
    <property type="term" value="F:protein transmembrane transporter activity"/>
    <property type="evidence" value="ECO:0007669"/>
    <property type="project" value="TreeGrafter"/>
</dbReference>
<dbReference type="Gene3D" id="2.170.270.10">
    <property type="entry name" value="SET domain"/>
    <property type="match status" value="1"/>
</dbReference>
<protein>
    <submittedName>
        <fullName evidence="13">MAS20 protein import receptor</fullName>
    </submittedName>
</protein>
<evidence type="ECO:0000256" key="6">
    <source>
        <dbReference type="ARBA" id="ARBA00022927"/>
    </source>
</evidence>
<comment type="subcellular location">
    <subcellularLocation>
        <location evidence="1">Mitochondrion outer membrane</location>
        <topology evidence="1">Single-pass membrane protein</topology>
    </subcellularLocation>
</comment>
<dbReference type="PANTHER" id="PTHR12430">
    <property type="entry name" value="MITOCHONDRIAL IMPORT RECEPTOR SUBUNIT TOM20"/>
    <property type="match status" value="1"/>
</dbReference>
<dbReference type="AlphaFoldDB" id="A0A8H7HW84"/>
<keyword evidence="7 11" id="KW-1133">Transmembrane helix</keyword>
<keyword evidence="9 11" id="KW-0472">Membrane</keyword>
<dbReference type="PRINTS" id="PR00351">
    <property type="entry name" value="OM20RECEPTOR"/>
</dbReference>
<keyword evidence="3" id="KW-0813">Transport</keyword>
<feature type="compositionally biased region" description="Basic residues" evidence="10">
    <location>
        <begin position="37"/>
        <end position="49"/>
    </location>
</feature>
<evidence type="ECO:0000256" key="1">
    <source>
        <dbReference type="ARBA" id="ARBA00004572"/>
    </source>
</evidence>
<dbReference type="EMBL" id="JACYCD010000048">
    <property type="protein sequence ID" value="KAF8709445.1"/>
    <property type="molecule type" value="Genomic_DNA"/>
</dbReference>
<dbReference type="GO" id="GO:0030150">
    <property type="term" value="P:protein import into mitochondrial matrix"/>
    <property type="evidence" value="ECO:0007669"/>
    <property type="project" value="TreeGrafter"/>
</dbReference>
<feature type="domain" description="SET" evidence="12">
    <location>
        <begin position="390"/>
        <end position="720"/>
    </location>
</feature>
<dbReference type="PANTHER" id="PTHR12430:SF0">
    <property type="entry name" value="TRANSLOCASE OF OUTER MITOCHONDRIAL MEMBRANE 20"/>
    <property type="match status" value="1"/>
</dbReference>
<dbReference type="GO" id="GO:0006886">
    <property type="term" value="P:intracellular protein transport"/>
    <property type="evidence" value="ECO:0007669"/>
    <property type="project" value="InterPro"/>
</dbReference>
<feature type="compositionally biased region" description="Pro residues" evidence="10">
    <location>
        <begin position="192"/>
        <end position="208"/>
    </location>
</feature>
<dbReference type="Proteomes" id="UP000602905">
    <property type="component" value="Unassembled WGS sequence"/>
</dbReference>
<sequence length="807" mass="87775">MVETRTVVAVSAASAALAITGYLIYFDYKRRNDRGFRKKLRKEKKKAAKNAKDGEATTPAAPGRSQEELKGMLDQINAEPLPTLPAEREKYFMDHVGMGEQMLLRGPAFEVPAALAFYRALRAYPSPVEIIMIFQNTLPAHIFGLVMELASLDVSSSESTLASKPTQAKEPAPASASAAVTKPESTSAPTTVPAPPAPERATTPPPAPASVQETESEHDSEVMVDADVDTEVEVEAESEAEGEAKADAMSEAEIVSAAHSEPDTESRPEVGAESGAGGSTVTQEMSYAEVAAKAAESEPEPTQAQEAAQESHQEPEATHAPEAVPESETKPEPEPAAPRDPASVPLGSDSEDDARSETHSETDSYHQVAASQDDHSDWDRYYDVFPPKNMNVKIVNVPVKDKSGQPTESDGKPILRSTLVSNKDIKAGDVIYMEKAVVATLDFDLQNLRTHCTHCLRRIDAPISVPDDPLDATYCSKGCQVASKIQSQNVLFGLDPPLPSNSEEPEKPKTEAELVERRKSQEEFVETLRKTGATRALLVARFIACMVAEQSAKLGAAVSPSSKNSSPADLFGLPEPEGDSNTYSFYDHVERLKYLEITETPIEIEEVNALKKAMKNAMEGLEEFVGDSLRLPYDQKILNALVHQVERLGKPALHFIGFPHTYAAISLPSKIPDQLNVILIQLAHSCAPNVAPSFHTGTSDLHLVANENIPSGTELTMAYVDVNQGPTETRLEARRRRRQELARGWRFACECSKCLKEVEEGILEEDKKAEGDAAVKEDLELGSEAKLEDAVRRYESGEKSTPEVDVE</sequence>
<comment type="similarity">
    <text evidence="2">Belongs to the Tom20 family.</text>
</comment>
<gene>
    <name evidence="13" type="ORF">RHS03_02748</name>
</gene>
<evidence type="ECO:0000256" key="11">
    <source>
        <dbReference type="SAM" id="Phobius"/>
    </source>
</evidence>
<dbReference type="GO" id="GO:0030943">
    <property type="term" value="F:mitochondrion targeting sequence binding"/>
    <property type="evidence" value="ECO:0007669"/>
    <property type="project" value="TreeGrafter"/>
</dbReference>
<evidence type="ECO:0000256" key="5">
    <source>
        <dbReference type="ARBA" id="ARBA00022787"/>
    </source>
</evidence>
<dbReference type="GO" id="GO:0006605">
    <property type="term" value="P:protein targeting"/>
    <property type="evidence" value="ECO:0007669"/>
    <property type="project" value="InterPro"/>
</dbReference>
<dbReference type="InterPro" id="IPR002056">
    <property type="entry name" value="MAS20"/>
</dbReference>
<dbReference type="Gene3D" id="1.20.960.10">
    <property type="entry name" value="Mitochondrial outer membrane translocase complex, subunit Tom20 domain"/>
    <property type="match status" value="1"/>
</dbReference>
<evidence type="ECO:0000256" key="3">
    <source>
        <dbReference type="ARBA" id="ARBA00022448"/>
    </source>
</evidence>
<evidence type="ECO:0000256" key="10">
    <source>
        <dbReference type="SAM" id="MobiDB-lite"/>
    </source>
</evidence>
<reference evidence="13" key="1">
    <citation type="submission" date="2020-09" db="EMBL/GenBank/DDBJ databases">
        <title>Comparative genome analyses of four rice-infecting Rhizoctonia solani isolates reveal extensive enrichment of homogalacturonan modification genes.</title>
        <authorList>
            <person name="Lee D.-Y."/>
            <person name="Jeon J."/>
            <person name="Kim K.-T."/>
            <person name="Cheong K."/>
            <person name="Song H."/>
            <person name="Choi G."/>
            <person name="Ko J."/>
            <person name="Opiyo S.O."/>
            <person name="Zuo S."/>
            <person name="Madhav S."/>
            <person name="Lee Y.-H."/>
            <person name="Wang G.-L."/>
        </authorList>
    </citation>
    <scope>NUCLEOTIDE SEQUENCE</scope>
    <source>
        <strain evidence="13">AG1-IA WGL</strain>
    </source>
</reference>
<comment type="caution">
    <text evidence="13">The sequence shown here is derived from an EMBL/GenBank/DDBJ whole genome shotgun (WGS) entry which is preliminary data.</text>
</comment>
<proteinExistence type="inferred from homology"/>
<dbReference type="OrthoDB" id="2154253at2759"/>
<keyword evidence="13" id="KW-0675">Receptor</keyword>
<dbReference type="Pfam" id="PF00856">
    <property type="entry name" value="SET"/>
    <property type="match status" value="1"/>
</dbReference>
<keyword evidence="8" id="KW-0496">Mitochondrion</keyword>
<dbReference type="GO" id="GO:0005742">
    <property type="term" value="C:mitochondrial outer membrane translocase complex"/>
    <property type="evidence" value="ECO:0007669"/>
    <property type="project" value="InterPro"/>
</dbReference>
<dbReference type="SUPFAM" id="SSF82199">
    <property type="entry name" value="SET domain"/>
    <property type="match status" value="1"/>
</dbReference>
<evidence type="ECO:0000256" key="4">
    <source>
        <dbReference type="ARBA" id="ARBA00022692"/>
    </source>
</evidence>
<evidence type="ECO:0000256" key="8">
    <source>
        <dbReference type="ARBA" id="ARBA00023128"/>
    </source>
</evidence>
<name>A0A8H7HW84_9AGAM</name>
<evidence type="ECO:0000313" key="14">
    <source>
        <dbReference type="Proteomes" id="UP000602905"/>
    </source>
</evidence>
<feature type="compositionally biased region" description="Basic and acidic residues" evidence="10">
    <location>
        <begin position="353"/>
        <end position="364"/>
    </location>
</feature>
<evidence type="ECO:0000256" key="2">
    <source>
        <dbReference type="ARBA" id="ARBA00005792"/>
    </source>
</evidence>
<feature type="non-terminal residue" evidence="13">
    <location>
        <position position="807"/>
    </location>
</feature>
<keyword evidence="5" id="KW-1000">Mitochondrion outer membrane</keyword>
<feature type="region of interest" description="Disordered" evidence="10">
    <location>
        <begin position="37"/>
        <end position="66"/>
    </location>
</feature>
<evidence type="ECO:0000256" key="7">
    <source>
        <dbReference type="ARBA" id="ARBA00022989"/>
    </source>
</evidence>
<keyword evidence="4 11" id="KW-0812">Transmembrane</keyword>
<feature type="compositionally biased region" description="Basic and acidic residues" evidence="10">
    <location>
        <begin position="309"/>
        <end position="319"/>
    </location>
</feature>
<evidence type="ECO:0000256" key="9">
    <source>
        <dbReference type="ARBA" id="ARBA00023136"/>
    </source>
</evidence>
<feature type="compositionally biased region" description="Acidic residues" evidence="10">
    <location>
        <begin position="222"/>
        <end position="241"/>
    </location>
</feature>
<feature type="region of interest" description="Disordered" evidence="10">
    <location>
        <begin position="161"/>
        <end position="373"/>
    </location>
</feature>
<dbReference type="GO" id="GO:0016031">
    <property type="term" value="P:tRNA import into mitochondrion"/>
    <property type="evidence" value="ECO:0007669"/>
    <property type="project" value="TreeGrafter"/>
</dbReference>
<feature type="compositionally biased region" description="Low complexity" evidence="10">
    <location>
        <begin position="171"/>
        <end position="191"/>
    </location>
</feature>
<dbReference type="Pfam" id="PF02064">
    <property type="entry name" value="MAS20"/>
    <property type="match status" value="1"/>
</dbReference>
<dbReference type="InterPro" id="IPR023392">
    <property type="entry name" value="Tom20_dom_sf"/>
</dbReference>